<dbReference type="AlphaFoldDB" id="B9XJQ7"/>
<evidence type="ECO:0000313" key="1">
    <source>
        <dbReference type="EMBL" id="EEF59933.1"/>
    </source>
</evidence>
<evidence type="ECO:0000313" key="2">
    <source>
        <dbReference type="Proteomes" id="UP000003688"/>
    </source>
</evidence>
<dbReference type="OrthoDB" id="9827407at2"/>
<sequence length="202" mass="23087">MALNTDSRLDRLWKEYSLAFQDFDDLTLARWLAQTLGQLEGRVWRLSHPLLGAYRLAAQLGHRRQVWLKRLATAPAAYMEAPCCRAPLLPLLTRDVRESGLICQHCTETAVSFEEIPTTLRAELDAWAARYAPIHAVAHWDNQQRKSAANYDLAYENAVEQAEQMLVTLSTKIMPKLLDHYPAAVWEDQDECLSVQPEDLEL</sequence>
<accession>B9XJQ7</accession>
<gene>
    <name evidence="1" type="ORF">Cflav_PD2737</name>
</gene>
<protein>
    <submittedName>
        <fullName evidence="1">Uncharacterized protein</fullName>
    </submittedName>
</protein>
<keyword evidence="2" id="KW-1185">Reference proteome</keyword>
<dbReference type="RefSeq" id="WP_007416050.1">
    <property type="nucleotide sequence ID" value="NZ_ABOX02000022.1"/>
</dbReference>
<organism evidence="1 2">
    <name type="scientific">Pedosphaera parvula (strain Ellin514)</name>
    <dbReference type="NCBI Taxonomy" id="320771"/>
    <lineage>
        <taxon>Bacteria</taxon>
        <taxon>Pseudomonadati</taxon>
        <taxon>Verrucomicrobiota</taxon>
        <taxon>Pedosphaerae</taxon>
        <taxon>Pedosphaerales</taxon>
        <taxon>Pedosphaeraceae</taxon>
        <taxon>Pedosphaera</taxon>
    </lineage>
</organism>
<reference evidence="1 2" key="1">
    <citation type="journal article" date="2011" name="J. Bacteriol.">
        <title>Genome sequence of 'Pedosphaera parvula' Ellin514, an aerobic Verrucomicrobial isolate from pasture soil.</title>
        <authorList>
            <person name="Kant R."/>
            <person name="van Passel M.W."/>
            <person name="Sangwan P."/>
            <person name="Palva A."/>
            <person name="Lucas S."/>
            <person name="Copeland A."/>
            <person name="Lapidus A."/>
            <person name="Glavina Del Rio T."/>
            <person name="Dalin E."/>
            <person name="Tice H."/>
            <person name="Bruce D."/>
            <person name="Goodwin L."/>
            <person name="Pitluck S."/>
            <person name="Chertkov O."/>
            <person name="Larimer F.W."/>
            <person name="Land M.L."/>
            <person name="Hauser L."/>
            <person name="Brettin T.S."/>
            <person name="Detter J.C."/>
            <person name="Han S."/>
            <person name="de Vos W.M."/>
            <person name="Janssen P.H."/>
            <person name="Smidt H."/>
        </authorList>
    </citation>
    <scope>NUCLEOTIDE SEQUENCE [LARGE SCALE GENOMIC DNA]</scope>
    <source>
        <strain evidence="1 2">Ellin514</strain>
    </source>
</reference>
<name>B9XJQ7_PEDPL</name>
<dbReference type="STRING" id="320771.Cflav_PD2737"/>
<dbReference type="EMBL" id="ABOX02000022">
    <property type="protein sequence ID" value="EEF59933.1"/>
    <property type="molecule type" value="Genomic_DNA"/>
</dbReference>
<comment type="caution">
    <text evidence="1">The sequence shown here is derived from an EMBL/GenBank/DDBJ whole genome shotgun (WGS) entry which is preliminary data.</text>
</comment>
<dbReference type="Proteomes" id="UP000003688">
    <property type="component" value="Unassembled WGS sequence"/>
</dbReference>
<proteinExistence type="predicted"/>